<dbReference type="AlphaFoldDB" id="K5VXK0"/>
<accession>K5VXK0</accession>
<feature type="compositionally biased region" description="Low complexity" evidence="3">
    <location>
        <begin position="34"/>
        <end position="54"/>
    </location>
</feature>
<dbReference type="HOGENOM" id="CLU_089024_0_0_1"/>
<dbReference type="OrthoDB" id="5340910at2759"/>
<proteinExistence type="predicted"/>
<dbReference type="InParanoid" id="K5VXK0"/>
<dbReference type="GeneID" id="18918079"/>
<evidence type="ECO:0000256" key="3">
    <source>
        <dbReference type="SAM" id="MobiDB-lite"/>
    </source>
</evidence>
<feature type="compositionally biased region" description="Polar residues" evidence="3">
    <location>
        <begin position="55"/>
        <end position="75"/>
    </location>
</feature>
<evidence type="ECO:0000313" key="6">
    <source>
        <dbReference type="Proteomes" id="UP000008370"/>
    </source>
</evidence>
<sequence>MQSLPPIPHTSDWSLLSPPQMMQADTHIITLPAAAPTAASPPSSTLRSGSSTSSNGYDTASSGPSALDTSINDSEPQILLIPEPHTNGEPLTPITPLSVRPFTPTESFSFPMPPRQSSSVFPPPRTCSTSPDSLATSEYATARSLSPAVDPFADPSAAAPADSDAGHSAAENEEASFLTADSATVYFAAVEVVRRPFVPSQGDEMAVEPGDRVRVLRRYDDGWAYAENVGTAARGLFPIDCLRLPHQDLGEFLGEKRLSAYGAVHVPSRAILH</sequence>
<dbReference type="PROSITE" id="PS50002">
    <property type="entry name" value="SH3"/>
    <property type="match status" value="1"/>
</dbReference>
<dbReference type="InterPro" id="IPR036028">
    <property type="entry name" value="SH3-like_dom_sf"/>
</dbReference>
<name>K5VXK0_PHACS</name>
<keyword evidence="6" id="KW-1185">Reference proteome</keyword>
<dbReference type="Gene3D" id="2.30.30.40">
    <property type="entry name" value="SH3 Domains"/>
    <property type="match status" value="1"/>
</dbReference>
<dbReference type="Proteomes" id="UP000008370">
    <property type="component" value="Unassembled WGS sequence"/>
</dbReference>
<dbReference type="RefSeq" id="XP_007399362.1">
    <property type="nucleotide sequence ID" value="XM_007399300.1"/>
</dbReference>
<protein>
    <recommendedName>
        <fullName evidence="4">SH3 domain-containing protein</fullName>
    </recommendedName>
</protein>
<organism evidence="5 6">
    <name type="scientific">Phanerochaete carnosa (strain HHB-10118-sp)</name>
    <name type="common">White-rot fungus</name>
    <name type="synonym">Peniophora carnosa</name>
    <dbReference type="NCBI Taxonomy" id="650164"/>
    <lineage>
        <taxon>Eukaryota</taxon>
        <taxon>Fungi</taxon>
        <taxon>Dikarya</taxon>
        <taxon>Basidiomycota</taxon>
        <taxon>Agaricomycotina</taxon>
        <taxon>Agaricomycetes</taxon>
        <taxon>Polyporales</taxon>
        <taxon>Phanerochaetaceae</taxon>
        <taxon>Phanerochaete</taxon>
    </lineage>
</organism>
<reference evidence="5 6" key="1">
    <citation type="journal article" date="2012" name="BMC Genomics">
        <title>Comparative genomics of the white-rot fungi, Phanerochaete carnosa and P. chrysosporium, to elucidate the genetic basis of the distinct wood types they colonize.</title>
        <authorList>
            <person name="Suzuki H."/>
            <person name="MacDonald J."/>
            <person name="Syed K."/>
            <person name="Salamov A."/>
            <person name="Hori C."/>
            <person name="Aerts A."/>
            <person name="Henrissat B."/>
            <person name="Wiebenga A."/>
            <person name="vanKuyk P.A."/>
            <person name="Barry K."/>
            <person name="Lindquist E."/>
            <person name="LaButti K."/>
            <person name="Lapidus A."/>
            <person name="Lucas S."/>
            <person name="Coutinho P."/>
            <person name="Gong Y."/>
            <person name="Samejima M."/>
            <person name="Mahadevan R."/>
            <person name="Abou-Zaid M."/>
            <person name="de Vries R.P."/>
            <person name="Igarashi K."/>
            <person name="Yadav J.S."/>
            <person name="Grigoriev I.V."/>
            <person name="Master E.R."/>
        </authorList>
    </citation>
    <scope>NUCLEOTIDE SEQUENCE [LARGE SCALE GENOMIC DNA]</scope>
    <source>
        <strain evidence="5 6">HHB-10118-sp</strain>
    </source>
</reference>
<evidence type="ECO:0000256" key="2">
    <source>
        <dbReference type="PROSITE-ProRule" id="PRU00192"/>
    </source>
</evidence>
<keyword evidence="1 2" id="KW-0728">SH3 domain</keyword>
<feature type="region of interest" description="Disordered" evidence="3">
    <location>
        <begin position="34"/>
        <end position="135"/>
    </location>
</feature>
<feature type="domain" description="SH3" evidence="4">
    <location>
        <begin position="186"/>
        <end position="247"/>
    </location>
</feature>
<gene>
    <name evidence="5" type="ORF">PHACADRAFT_261759</name>
</gene>
<dbReference type="InterPro" id="IPR001452">
    <property type="entry name" value="SH3_domain"/>
</dbReference>
<evidence type="ECO:0000256" key="1">
    <source>
        <dbReference type="ARBA" id="ARBA00022443"/>
    </source>
</evidence>
<dbReference type="SMART" id="SM00326">
    <property type="entry name" value="SH3"/>
    <property type="match status" value="1"/>
</dbReference>
<dbReference type="SUPFAM" id="SSF50044">
    <property type="entry name" value="SH3-domain"/>
    <property type="match status" value="1"/>
</dbReference>
<dbReference type="KEGG" id="pco:PHACADRAFT_261759"/>
<feature type="compositionally biased region" description="Polar residues" evidence="3">
    <location>
        <begin position="115"/>
        <end position="135"/>
    </location>
</feature>
<evidence type="ECO:0000313" key="5">
    <source>
        <dbReference type="EMBL" id="EKM51550.1"/>
    </source>
</evidence>
<feature type="compositionally biased region" description="Low complexity" evidence="3">
    <location>
        <begin position="147"/>
        <end position="169"/>
    </location>
</feature>
<dbReference type="EMBL" id="JH930476">
    <property type="protein sequence ID" value="EKM51550.1"/>
    <property type="molecule type" value="Genomic_DNA"/>
</dbReference>
<feature type="region of interest" description="Disordered" evidence="3">
    <location>
        <begin position="147"/>
        <end position="174"/>
    </location>
</feature>
<evidence type="ECO:0000259" key="4">
    <source>
        <dbReference type="PROSITE" id="PS50002"/>
    </source>
</evidence>
<dbReference type="Pfam" id="PF14604">
    <property type="entry name" value="SH3_9"/>
    <property type="match status" value="1"/>
</dbReference>